<dbReference type="KEGG" id="dpx:DAPPUDRAFT_308983"/>
<accession>E9G3D1</accession>
<name>E9G3D1_DAPPU</name>
<evidence type="ECO:0000313" key="3">
    <source>
        <dbReference type="EMBL" id="EFX85751.1"/>
    </source>
</evidence>
<feature type="signal peptide" evidence="2">
    <location>
        <begin position="1"/>
        <end position="26"/>
    </location>
</feature>
<sequence>MNFLNKRNSAVAAACLVLFQLGCSYSSPVRSPRTSALKLRNILANIQRVPRSDQDYHLIPNDENGADVAVTPGQSFLPTTAEGVPLDEPEAIDNTGPNGNYPDSPEVATVSDETELPALPTDVDSGLRNSDAVETVTSSNVQEPIQKLEDPSYSKFLPEQELPTTSELYHSPTAEAHSNPAELPLTYPIVRVPEGPSAIPITVADLPLETILPPTAGLPEKEEISSSLPEAPDQSSIIAQQGNNVGALPLELDAKTQTASSSFGVDPSKYQPNNSYDLITTDNPNEKVSNSSGRPIGSRLRELGFPPISNTQDNFGVQVNWAEFR</sequence>
<evidence type="ECO:0000256" key="1">
    <source>
        <dbReference type="SAM" id="MobiDB-lite"/>
    </source>
</evidence>
<dbReference type="EMBL" id="GL732531">
    <property type="protein sequence ID" value="EFX85751.1"/>
    <property type="molecule type" value="Genomic_DNA"/>
</dbReference>
<dbReference type="OrthoDB" id="6340241at2759"/>
<keyword evidence="2" id="KW-0732">Signal</keyword>
<evidence type="ECO:0008006" key="5">
    <source>
        <dbReference type="Google" id="ProtNLM"/>
    </source>
</evidence>
<feature type="compositionally biased region" description="Polar residues" evidence="1">
    <location>
        <begin position="270"/>
        <end position="293"/>
    </location>
</feature>
<gene>
    <name evidence="3" type="ORF">DAPPUDRAFT_308983</name>
</gene>
<dbReference type="InParanoid" id="E9G3D1"/>
<dbReference type="HOGENOM" id="CLU_855956_0_0_1"/>
<dbReference type="AlphaFoldDB" id="E9G3D1"/>
<proteinExistence type="predicted"/>
<protein>
    <recommendedName>
        <fullName evidence="5">DUF4794 domain-containing protein</fullName>
    </recommendedName>
</protein>
<feature type="region of interest" description="Disordered" evidence="1">
    <location>
        <begin position="259"/>
        <end position="309"/>
    </location>
</feature>
<dbReference type="PhylomeDB" id="E9G3D1"/>
<reference evidence="3 4" key="1">
    <citation type="journal article" date="2011" name="Science">
        <title>The ecoresponsive genome of Daphnia pulex.</title>
        <authorList>
            <person name="Colbourne J.K."/>
            <person name="Pfrender M.E."/>
            <person name="Gilbert D."/>
            <person name="Thomas W.K."/>
            <person name="Tucker A."/>
            <person name="Oakley T.H."/>
            <person name="Tokishita S."/>
            <person name="Aerts A."/>
            <person name="Arnold G.J."/>
            <person name="Basu M.K."/>
            <person name="Bauer D.J."/>
            <person name="Caceres C.E."/>
            <person name="Carmel L."/>
            <person name="Casola C."/>
            <person name="Choi J.H."/>
            <person name="Detter J.C."/>
            <person name="Dong Q."/>
            <person name="Dusheyko S."/>
            <person name="Eads B.D."/>
            <person name="Frohlich T."/>
            <person name="Geiler-Samerotte K.A."/>
            <person name="Gerlach D."/>
            <person name="Hatcher P."/>
            <person name="Jogdeo S."/>
            <person name="Krijgsveld J."/>
            <person name="Kriventseva E.V."/>
            <person name="Kultz D."/>
            <person name="Laforsch C."/>
            <person name="Lindquist E."/>
            <person name="Lopez J."/>
            <person name="Manak J.R."/>
            <person name="Muller J."/>
            <person name="Pangilinan J."/>
            <person name="Patwardhan R.P."/>
            <person name="Pitluck S."/>
            <person name="Pritham E.J."/>
            <person name="Rechtsteiner A."/>
            <person name="Rho M."/>
            <person name="Rogozin I.B."/>
            <person name="Sakarya O."/>
            <person name="Salamov A."/>
            <person name="Schaack S."/>
            <person name="Shapiro H."/>
            <person name="Shiga Y."/>
            <person name="Skalitzky C."/>
            <person name="Smith Z."/>
            <person name="Souvorov A."/>
            <person name="Sung W."/>
            <person name="Tang Z."/>
            <person name="Tsuchiya D."/>
            <person name="Tu H."/>
            <person name="Vos H."/>
            <person name="Wang M."/>
            <person name="Wolf Y.I."/>
            <person name="Yamagata H."/>
            <person name="Yamada T."/>
            <person name="Ye Y."/>
            <person name="Shaw J.R."/>
            <person name="Andrews J."/>
            <person name="Crease T.J."/>
            <person name="Tang H."/>
            <person name="Lucas S.M."/>
            <person name="Robertson H.M."/>
            <person name="Bork P."/>
            <person name="Koonin E.V."/>
            <person name="Zdobnov E.M."/>
            <person name="Grigoriev I.V."/>
            <person name="Lynch M."/>
            <person name="Boore J.L."/>
        </authorList>
    </citation>
    <scope>NUCLEOTIDE SEQUENCE [LARGE SCALE GENOMIC DNA]</scope>
</reference>
<evidence type="ECO:0000256" key="2">
    <source>
        <dbReference type="SAM" id="SignalP"/>
    </source>
</evidence>
<evidence type="ECO:0000313" key="4">
    <source>
        <dbReference type="Proteomes" id="UP000000305"/>
    </source>
</evidence>
<feature type="chain" id="PRO_5003236620" description="DUF4794 domain-containing protein" evidence="2">
    <location>
        <begin position="27"/>
        <end position="325"/>
    </location>
</feature>
<keyword evidence="4" id="KW-1185">Reference proteome</keyword>
<dbReference type="Proteomes" id="UP000000305">
    <property type="component" value="Unassembled WGS sequence"/>
</dbReference>
<organism evidence="3 4">
    <name type="scientific">Daphnia pulex</name>
    <name type="common">Water flea</name>
    <dbReference type="NCBI Taxonomy" id="6669"/>
    <lineage>
        <taxon>Eukaryota</taxon>
        <taxon>Metazoa</taxon>
        <taxon>Ecdysozoa</taxon>
        <taxon>Arthropoda</taxon>
        <taxon>Crustacea</taxon>
        <taxon>Branchiopoda</taxon>
        <taxon>Diplostraca</taxon>
        <taxon>Cladocera</taxon>
        <taxon>Anomopoda</taxon>
        <taxon>Daphniidae</taxon>
        <taxon>Daphnia</taxon>
    </lineage>
</organism>